<dbReference type="GO" id="GO:0004523">
    <property type="term" value="F:RNA-DNA hybrid ribonuclease activity"/>
    <property type="evidence" value="ECO:0007669"/>
    <property type="project" value="InterPro"/>
</dbReference>
<dbReference type="EMBL" id="OU466863">
    <property type="protein sequence ID" value="CAH2079685.1"/>
    <property type="molecule type" value="Genomic_DNA"/>
</dbReference>
<dbReference type="AlphaFoldDB" id="A0AAU9TAU6"/>
<keyword evidence="5" id="KW-1185">Reference proteome</keyword>
<dbReference type="CDD" id="cd06222">
    <property type="entry name" value="RNase_H_like"/>
    <property type="match status" value="1"/>
</dbReference>
<dbReference type="InterPro" id="IPR044730">
    <property type="entry name" value="RNase_H-like_dom_plant"/>
</dbReference>
<keyword evidence="2" id="KW-0812">Transmembrane</keyword>
<dbReference type="PANTHER" id="PTHR47074:SF49">
    <property type="entry name" value="POLYNUCLEOTIDYL TRANSFERASE, RIBONUCLEASE H-LIKE SUPERFAMILY PROTEIN"/>
    <property type="match status" value="1"/>
</dbReference>
<sequence>MNPKSPPRAVGSTSATGPSMPGRAASSGANNYNCMTLEALMNAPSIELQPHLYPRKLNGALWQVFYKIDLRPEQEVFLNGMNLSSVSFWILLISFLFYAFILVYLIVTICLAGVSLKMDSSYNFLRDEQLPRPSPSFQLHQHIIAKSILDHKLWSQSLSQDSVPQRYGSLQPPSQTLLSTQGCNDYESHKAGIGWILCNSRGHQLLSGSASIDSISNPLETEALALRDAVSRLTSLNYQKVVFMGDCKALYTHVNQRLRKQPVSHRLPQFLSPCIEDILCFTSKLRPICFR</sequence>
<dbReference type="GO" id="GO:0003676">
    <property type="term" value="F:nucleic acid binding"/>
    <property type="evidence" value="ECO:0007669"/>
    <property type="project" value="InterPro"/>
</dbReference>
<dbReference type="InterPro" id="IPR036397">
    <property type="entry name" value="RNaseH_sf"/>
</dbReference>
<name>A0AAU9TAU6_THLAR</name>
<dbReference type="InterPro" id="IPR052929">
    <property type="entry name" value="RNase_H-like_EbsB-rel"/>
</dbReference>
<dbReference type="Gene3D" id="3.30.420.10">
    <property type="entry name" value="Ribonuclease H-like superfamily/Ribonuclease H"/>
    <property type="match status" value="1"/>
</dbReference>
<dbReference type="Proteomes" id="UP000836841">
    <property type="component" value="Chromosome 7"/>
</dbReference>
<evidence type="ECO:0000313" key="4">
    <source>
        <dbReference type="EMBL" id="CAH2079685.1"/>
    </source>
</evidence>
<feature type="region of interest" description="Disordered" evidence="1">
    <location>
        <begin position="1"/>
        <end position="24"/>
    </location>
</feature>
<dbReference type="InterPro" id="IPR002156">
    <property type="entry name" value="RNaseH_domain"/>
</dbReference>
<protein>
    <recommendedName>
        <fullName evidence="3">RNase H type-1 domain-containing protein</fullName>
    </recommendedName>
</protein>
<evidence type="ECO:0000256" key="1">
    <source>
        <dbReference type="SAM" id="MobiDB-lite"/>
    </source>
</evidence>
<keyword evidence="2" id="KW-0472">Membrane</keyword>
<evidence type="ECO:0000313" key="5">
    <source>
        <dbReference type="Proteomes" id="UP000836841"/>
    </source>
</evidence>
<feature type="domain" description="RNase H type-1" evidence="3">
    <location>
        <begin position="181"/>
        <end position="262"/>
    </location>
</feature>
<gene>
    <name evidence="4" type="ORF">TAV2_LOCUS23726</name>
</gene>
<dbReference type="PANTHER" id="PTHR47074">
    <property type="entry name" value="BNAC02G40300D PROTEIN"/>
    <property type="match status" value="1"/>
</dbReference>
<organism evidence="4 5">
    <name type="scientific">Thlaspi arvense</name>
    <name type="common">Field penny-cress</name>
    <dbReference type="NCBI Taxonomy" id="13288"/>
    <lineage>
        <taxon>Eukaryota</taxon>
        <taxon>Viridiplantae</taxon>
        <taxon>Streptophyta</taxon>
        <taxon>Embryophyta</taxon>
        <taxon>Tracheophyta</taxon>
        <taxon>Spermatophyta</taxon>
        <taxon>Magnoliopsida</taxon>
        <taxon>eudicotyledons</taxon>
        <taxon>Gunneridae</taxon>
        <taxon>Pentapetalae</taxon>
        <taxon>rosids</taxon>
        <taxon>malvids</taxon>
        <taxon>Brassicales</taxon>
        <taxon>Brassicaceae</taxon>
        <taxon>Thlaspideae</taxon>
        <taxon>Thlaspi</taxon>
    </lineage>
</organism>
<accession>A0AAU9TAU6</accession>
<dbReference type="Pfam" id="PF13456">
    <property type="entry name" value="RVT_3"/>
    <property type="match status" value="1"/>
</dbReference>
<proteinExistence type="predicted"/>
<reference evidence="4 5" key="1">
    <citation type="submission" date="2022-03" db="EMBL/GenBank/DDBJ databases">
        <authorList>
            <person name="Nunn A."/>
            <person name="Chopra R."/>
            <person name="Nunn A."/>
            <person name="Contreras Garrido A."/>
        </authorList>
    </citation>
    <scope>NUCLEOTIDE SEQUENCE [LARGE SCALE GENOMIC DNA]</scope>
</reference>
<evidence type="ECO:0000256" key="2">
    <source>
        <dbReference type="SAM" id="Phobius"/>
    </source>
</evidence>
<feature type="transmembrane region" description="Helical" evidence="2">
    <location>
        <begin position="88"/>
        <end position="116"/>
    </location>
</feature>
<keyword evidence="2" id="KW-1133">Transmembrane helix</keyword>
<evidence type="ECO:0000259" key="3">
    <source>
        <dbReference type="Pfam" id="PF13456"/>
    </source>
</evidence>